<evidence type="ECO:0000259" key="1">
    <source>
        <dbReference type="Pfam" id="PF01370"/>
    </source>
</evidence>
<accession>A0ABR1VCN2</accession>
<evidence type="ECO:0000313" key="2">
    <source>
        <dbReference type="EMBL" id="KAK8068964.1"/>
    </source>
</evidence>
<dbReference type="InterPro" id="IPR051783">
    <property type="entry name" value="NAD(P)-dependent_oxidoreduct"/>
</dbReference>
<proteinExistence type="predicted"/>
<dbReference type="InterPro" id="IPR036291">
    <property type="entry name" value="NAD(P)-bd_dom_sf"/>
</dbReference>
<reference evidence="2 3" key="1">
    <citation type="submission" date="2023-01" db="EMBL/GenBank/DDBJ databases">
        <title>Analysis of 21 Apiospora genomes using comparative genomics revels a genus with tremendous synthesis potential of carbohydrate active enzymes and secondary metabolites.</title>
        <authorList>
            <person name="Sorensen T."/>
        </authorList>
    </citation>
    <scope>NUCLEOTIDE SEQUENCE [LARGE SCALE GENOMIC DNA]</scope>
    <source>
        <strain evidence="2 3">CBS 135458</strain>
    </source>
</reference>
<dbReference type="RefSeq" id="XP_066716258.1">
    <property type="nucleotide sequence ID" value="XM_066856989.1"/>
</dbReference>
<evidence type="ECO:0000313" key="3">
    <source>
        <dbReference type="Proteomes" id="UP001480595"/>
    </source>
</evidence>
<gene>
    <name evidence="2" type="ORF">PG994_005580</name>
</gene>
<dbReference type="Gene3D" id="3.40.50.720">
    <property type="entry name" value="NAD(P)-binding Rossmann-like Domain"/>
    <property type="match status" value="1"/>
</dbReference>
<sequence length="331" mass="35802">MTTAKRSVLVVGANGYIGLAVCRAFARAGWRVFGLVRRAEVASSLYAAEVTPIISSLSEDSLPQRLYNYTTTVDTIVGCAEPADYSSHYQQLTALIRHVAETSNSNGVRPLVLFSSGCKDYGTTDVDGASNLAPHTEMSPINPPAHLLSRAMTCTTIFELDDVVDAAVLRPTNVYGHGSSYYGLVFDYAARVAASGAPTLSIGSDPTSIMHALHVDDCAEAYVALAECTSRDRVNGQCFNISASKYETTRDMLTALAKEYKFPGDAVFAGSAESDDPAMTGIFGFSQWVDSRKIRDLTGWTEKRMLFSEDMHVYRMAYEAAIASDQGETRG</sequence>
<organism evidence="2 3">
    <name type="scientific">Apiospora phragmitis</name>
    <dbReference type="NCBI Taxonomy" id="2905665"/>
    <lineage>
        <taxon>Eukaryota</taxon>
        <taxon>Fungi</taxon>
        <taxon>Dikarya</taxon>
        <taxon>Ascomycota</taxon>
        <taxon>Pezizomycotina</taxon>
        <taxon>Sordariomycetes</taxon>
        <taxon>Xylariomycetidae</taxon>
        <taxon>Amphisphaeriales</taxon>
        <taxon>Apiosporaceae</taxon>
        <taxon>Apiospora</taxon>
    </lineage>
</organism>
<dbReference type="Pfam" id="PF01370">
    <property type="entry name" value="Epimerase"/>
    <property type="match status" value="1"/>
</dbReference>
<name>A0ABR1VCN2_9PEZI</name>
<dbReference type="GeneID" id="92090052"/>
<dbReference type="EMBL" id="JAQQWL010000006">
    <property type="protein sequence ID" value="KAK8068964.1"/>
    <property type="molecule type" value="Genomic_DNA"/>
</dbReference>
<comment type="caution">
    <text evidence="2">The sequence shown here is derived from an EMBL/GenBank/DDBJ whole genome shotgun (WGS) entry which is preliminary data.</text>
</comment>
<dbReference type="InterPro" id="IPR001509">
    <property type="entry name" value="Epimerase_deHydtase"/>
</dbReference>
<protein>
    <recommendedName>
        <fullName evidence="1">NAD-dependent epimerase/dehydratase domain-containing protein</fullName>
    </recommendedName>
</protein>
<keyword evidence="3" id="KW-1185">Reference proteome</keyword>
<dbReference type="Proteomes" id="UP001480595">
    <property type="component" value="Unassembled WGS sequence"/>
</dbReference>
<dbReference type="SUPFAM" id="SSF51735">
    <property type="entry name" value="NAD(P)-binding Rossmann-fold domains"/>
    <property type="match status" value="1"/>
</dbReference>
<feature type="domain" description="NAD-dependent epimerase/dehydratase" evidence="1">
    <location>
        <begin position="8"/>
        <end position="232"/>
    </location>
</feature>
<dbReference type="PANTHER" id="PTHR48079">
    <property type="entry name" value="PROTEIN YEEZ"/>
    <property type="match status" value="1"/>
</dbReference>
<dbReference type="PANTHER" id="PTHR48079:SF6">
    <property type="entry name" value="NAD(P)-BINDING DOMAIN-CONTAINING PROTEIN-RELATED"/>
    <property type="match status" value="1"/>
</dbReference>